<dbReference type="Proteomes" id="UP000265520">
    <property type="component" value="Unassembled WGS sequence"/>
</dbReference>
<accession>A0A392TVN8</accession>
<name>A0A392TVN8_9FABA</name>
<keyword evidence="2" id="KW-1185">Reference proteome</keyword>
<proteinExistence type="predicted"/>
<comment type="caution">
    <text evidence="1">The sequence shown here is derived from an EMBL/GenBank/DDBJ whole genome shotgun (WGS) entry which is preliminary data.</text>
</comment>
<organism evidence="1 2">
    <name type="scientific">Trifolium medium</name>
    <dbReference type="NCBI Taxonomy" id="97028"/>
    <lineage>
        <taxon>Eukaryota</taxon>
        <taxon>Viridiplantae</taxon>
        <taxon>Streptophyta</taxon>
        <taxon>Embryophyta</taxon>
        <taxon>Tracheophyta</taxon>
        <taxon>Spermatophyta</taxon>
        <taxon>Magnoliopsida</taxon>
        <taxon>eudicotyledons</taxon>
        <taxon>Gunneridae</taxon>
        <taxon>Pentapetalae</taxon>
        <taxon>rosids</taxon>
        <taxon>fabids</taxon>
        <taxon>Fabales</taxon>
        <taxon>Fabaceae</taxon>
        <taxon>Papilionoideae</taxon>
        <taxon>50 kb inversion clade</taxon>
        <taxon>NPAAA clade</taxon>
        <taxon>Hologalegina</taxon>
        <taxon>IRL clade</taxon>
        <taxon>Trifolieae</taxon>
        <taxon>Trifolium</taxon>
    </lineage>
</organism>
<evidence type="ECO:0000313" key="2">
    <source>
        <dbReference type="Proteomes" id="UP000265520"/>
    </source>
</evidence>
<protein>
    <submittedName>
        <fullName evidence="1">Uncharacterized protein</fullName>
    </submittedName>
</protein>
<reference evidence="1 2" key="1">
    <citation type="journal article" date="2018" name="Front. Plant Sci.">
        <title>Red Clover (Trifolium pratense) and Zigzag Clover (T. medium) - A Picture of Genomic Similarities and Differences.</title>
        <authorList>
            <person name="Dluhosova J."/>
            <person name="Istvanek J."/>
            <person name="Nedelnik J."/>
            <person name="Repkova J."/>
        </authorList>
    </citation>
    <scope>NUCLEOTIDE SEQUENCE [LARGE SCALE GENOMIC DNA]</scope>
    <source>
        <strain evidence="2">cv. 10/8</strain>
        <tissue evidence="1">Leaf</tissue>
    </source>
</reference>
<feature type="non-terminal residue" evidence="1">
    <location>
        <position position="1"/>
    </location>
</feature>
<evidence type="ECO:0000313" key="1">
    <source>
        <dbReference type="EMBL" id="MCI65152.1"/>
    </source>
</evidence>
<dbReference type="AlphaFoldDB" id="A0A392TVN8"/>
<sequence>GGNGIWAWPGQVIEPEPGFWARVAKRRIAR</sequence>
<dbReference type="EMBL" id="LXQA010670537">
    <property type="protein sequence ID" value="MCI65152.1"/>
    <property type="molecule type" value="Genomic_DNA"/>
</dbReference>